<dbReference type="EMBL" id="CBHH010000051">
    <property type="protein sequence ID" value="CDD57633.1"/>
    <property type="molecule type" value="Genomic_DNA"/>
</dbReference>
<dbReference type="Gene3D" id="1.20.1170.10">
    <property type="match status" value="1"/>
</dbReference>
<protein>
    <recommendedName>
        <fullName evidence="4">PD-(D/E)XK nuclease family transposase</fullName>
    </recommendedName>
</protein>
<sequence length="376" mass="43437">MNKSELKEYFPYIRSRDEIMDEIKNNAGLSSIFYSWNEQEQNEFISFCSGACGVKIMYDSFFKEVMNAESNPEPLEGFLTTILGRKVHILHVLPNDTTRITDEASLLVTDIIVQLEDGSVANIEVQRIGYMFPAQRCSCYSADMLLRQYKRIRSEKKRDFTYRDVKTVYLIVLYERSPHELSGRPECYIHYGRTSFNTGIILDMLQDFILISLDNFHKHMHNKPIETIEEAWLTFLSDDSPERIIEIITKYPDFKPLYDIIYRMCTDVGKVMNMFSEELRILDRNTTKLMIDTMTKEAEDAKAELEASRAELDGTRAALSEVKERLNLFNAQLDEANSQLNDAHSQLDEANSQLNEKDAVIAQLRAQLAEALAHNS</sequence>
<keyword evidence="1" id="KW-0175">Coiled coil</keyword>
<proteinExistence type="predicted"/>
<dbReference type="AlphaFoldDB" id="R7AA06"/>
<gene>
    <name evidence="2" type="ORF">BN656_01751</name>
</gene>
<evidence type="ECO:0000313" key="3">
    <source>
        <dbReference type="Proteomes" id="UP000018141"/>
    </source>
</evidence>
<evidence type="ECO:0000313" key="2">
    <source>
        <dbReference type="EMBL" id="CDD57633.1"/>
    </source>
</evidence>
<organism evidence="2 3">
    <name type="scientific">Bacteroides pectinophilus CAG:437</name>
    <dbReference type="NCBI Taxonomy" id="1263051"/>
    <lineage>
        <taxon>Bacteria</taxon>
        <taxon>Bacillati</taxon>
        <taxon>Bacillota</taxon>
        <taxon>Clostridia</taxon>
        <taxon>Eubacteriales</taxon>
    </lineage>
</organism>
<accession>R7AA06</accession>
<evidence type="ECO:0008006" key="4">
    <source>
        <dbReference type="Google" id="ProtNLM"/>
    </source>
</evidence>
<dbReference type="Proteomes" id="UP000018141">
    <property type="component" value="Unassembled WGS sequence"/>
</dbReference>
<reference evidence="2" key="1">
    <citation type="submission" date="2012-11" db="EMBL/GenBank/DDBJ databases">
        <title>Dependencies among metagenomic species, viruses, plasmids and units of genetic variation.</title>
        <authorList>
            <person name="Nielsen H.B."/>
            <person name="Almeida M."/>
            <person name="Juncker A.S."/>
            <person name="Rasmussen S."/>
            <person name="Li J."/>
            <person name="Sunagawa S."/>
            <person name="Plichta D."/>
            <person name="Gautier L."/>
            <person name="Le Chatelier E."/>
            <person name="Peletier E."/>
            <person name="Bonde I."/>
            <person name="Nielsen T."/>
            <person name="Manichanh C."/>
            <person name="Arumugam M."/>
            <person name="Batto J."/>
            <person name="Santos M.B.Q.D."/>
            <person name="Blom N."/>
            <person name="Borruel N."/>
            <person name="Burgdorf K.S."/>
            <person name="Boumezbeur F."/>
            <person name="Casellas F."/>
            <person name="Dore J."/>
            <person name="Guarner F."/>
            <person name="Hansen T."/>
            <person name="Hildebrand F."/>
            <person name="Kaas R.S."/>
            <person name="Kennedy S."/>
            <person name="Kristiansen K."/>
            <person name="Kultima J.R."/>
            <person name="Leonard P."/>
            <person name="Levenez F."/>
            <person name="Lund O."/>
            <person name="Moumen B."/>
            <person name="Le Paslier D."/>
            <person name="Pons N."/>
            <person name="Pedersen O."/>
            <person name="Prifti E."/>
            <person name="Qin J."/>
            <person name="Raes J."/>
            <person name="Tap J."/>
            <person name="Tims S."/>
            <person name="Ussery D.W."/>
            <person name="Yamada T."/>
            <person name="MetaHit consortium"/>
            <person name="Renault P."/>
            <person name="Sicheritz-Ponten T."/>
            <person name="Bork P."/>
            <person name="Wang J."/>
            <person name="Brunak S."/>
            <person name="Ehrlich S.D."/>
        </authorList>
    </citation>
    <scope>NUCLEOTIDE SEQUENCE [LARGE SCALE GENOMIC DNA]</scope>
</reference>
<feature type="coiled-coil region" evidence="1">
    <location>
        <begin position="291"/>
        <end position="374"/>
    </location>
</feature>
<name>R7AA06_9FIRM</name>
<evidence type="ECO:0000256" key="1">
    <source>
        <dbReference type="SAM" id="Coils"/>
    </source>
</evidence>
<comment type="caution">
    <text evidence="2">The sequence shown here is derived from an EMBL/GenBank/DDBJ whole genome shotgun (WGS) entry which is preliminary data.</text>
</comment>
<dbReference type="Pfam" id="PF12784">
    <property type="entry name" value="PDDEXK_2"/>
    <property type="match status" value="1"/>
</dbReference>